<evidence type="ECO:0000256" key="15">
    <source>
        <dbReference type="SAM" id="MobiDB-lite"/>
    </source>
</evidence>
<dbReference type="Pfam" id="PF13639">
    <property type="entry name" value="zf-RING_2"/>
    <property type="match status" value="1"/>
</dbReference>
<dbReference type="EMBL" id="KZ451975">
    <property type="protein sequence ID" value="PKA56133.1"/>
    <property type="molecule type" value="Genomic_DNA"/>
</dbReference>
<reference evidence="19 20" key="1">
    <citation type="journal article" date="2017" name="Nature">
        <title>The Apostasia genome and the evolution of orchids.</title>
        <authorList>
            <person name="Zhang G.Q."/>
            <person name="Liu K.W."/>
            <person name="Li Z."/>
            <person name="Lohaus R."/>
            <person name="Hsiao Y.Y."/>
            <person name="Niu S.C."/>
            <person name="Wang J.Y."/>
            <person name="Lin Y.C."/>
            <person name="Xu Q."/>
            <person name="Chen L.J."/>
            <person name="Yoshida K."/>
            <person name="Fujiwara S."/>
            <person name="Wang Z.W."/>
            <person name="Zhang Y.Q."/>
            <person name="Mitsuda N."/>
            <person name="Wang M."/>
            <person name="Liu G.H."/>
            <person name="Pecoraro L."/>
            <person name="Huang H.X."/>
            <person name="Xiao X.J."/>
            <person name="Lin M."/>
            <person name="Wu X.Y."/>
            <person name="Wu W.L."/>
            <person name="Chen Y.Y."/>
            <person name="Chang S.B."/>
            <person name="Sakamoto S."/>
            <person name="Ohme-Takagi M."/>
            <person name="Yagi M."/>
            <person name="Zeng S.J."/>
            <person name="Shen C.Y."/>
            <person name="Yeh C.M."/>
            <person name="Luo Y.B."/>
            <person name="Tsai W.C."/>
            <person name="Van de Peer Y."/>
            <person name="Liu Z.J."/>
        </authorList>
    </citation>
    <scope>NUCLEOTIDE SEQUENCE [LARGE SCALE GENOMIC DNA]</scope>
    <source>
        <strain evidence="20">cv. Shenzhen</strain>
        <tissue evidence="19">Stem</tissue>
    </source>
</reference>
<evidence type="ECO:0000256" key="10">
    <source>
        <dbReference type="ARBA" id="ARBA00022833"/>
    </source>
</evidence>
<dbReference type="AlphaFoldDB" id="A0A2I0AKP0"/>
<feature type="transmembrane region" description="Helical" evidence="16">
    <location>
        <begin position="75"/>
        <end position="96"/>
    </location>
</feature>
<evidence type="ECO:0000256" key="3">
    <source>
        <dbReference type="ARBA" id="ARBA00004906"/>
    </source>
</evidence>
<evidence type="ECO:0000256" key="9">
    <source>
        <dbReference type="ARBA" id="ARBA00022786"/>
    </source>
</evidence>
<dbReference type="SUPFAM" id="SSF57850">
    <property type="entry name" value="RING/U-box"/>
    <property type="match status" value="1"/>
</dbReference>
<dbReference type="InterPro" id="IPR001841">
    <property type="entry name" value="Znf_RING"/>
</dbReference>
<dbReference type="GO" id="GO:0008270">
    <property type="term" value="F:zinc ion binding"/>
    <property type="evidence" value="ECO:0007669"/>
    <property type="project" value="UniProtKB-KW"/>
</dbReference>
<dbReference type="FunFam" id="3.30.40.10:FF:000187">
    <property type="entry name" value="E3 ubiquitin-protein ligase ATL6"/>
    <property type="match status" value="1"/>
</dbReference>
<evidence type="ECO:0000256" key="7">
    <source>
        <dbReference type="ARBA" id="ARBA00022723"/>
    </source>
</evidence>
<dbReference type="Gene3D" id="3.30.40.10">
    <property type="entry name" value="Zinc/RING finger domain, C3HC4 (zinc finger)"/>
    <property type="match status" value="1"/>
</dbReference>
<evidence type="ECO:0000256" key="14">
    <source>
        <dbReference type="PROSITE-ProRule" id="PRU00175"/>
    </source>
</evidence>
<feature type="region of interest" description="Disordered" evidence="15">
    <location>
        <begin position="241"/>
        <end position="281"/>
    </location>
</feature>
<feature type="domain" description="RING-type" evidence="18">
    <location>
        <begin position="150"/>
        <end position="192"/>
    </location>
</feature>
<evidence type="ECO:0000256" key="16">
    <source>
        <dbReference type="SAM" id="Phobius"/>
    </source>
</evidence>
<keyword evidence="12 16" id="KW-0472">Membrane</keyword>
<dbReference type="PROSITE" id="PS50089">
    <property type="entry name" value="ZF_RING_2"/>
    <property type="match status" value="1"/>
</dbReference>
<dbReference type="InterPro" id="IPR013083">
    <property type="entry name" value="Znf_RING/FYVE/PHD"/>
</dbReference>
<evidence type="ECO:0000256" key="2">
    <source>
        <dbReference type="ARBA" id="ARBA00004167"/>
    </source>
</evidence>
<feature type="region of interest" description="Disordered" evidence="15">
    <location>
        <begin position="202"/>
        <end position="225"/>
    </location>
</feature>
<feature type="signal peptide" evidence="17">
    <location>
        <begin position="1"/>
        <end position="45"/>
    </location>
</feature>
<organism evidence="19 20">
    <name type="scientific">Apostasia shenzhenica</name>
    <dbReference type="NCBI Taxonomy" id="1088818"/>
    <lineage>
        <taxon>Eukaryota</taxon>
        <taxon>Viridiplantae</taxon>
        <taxon>Streptophyta</taxon>
        <taxon>Embryophyta</taxon>
        <taxon>Tracheophyta</taxon>
        <taxon>Spermatophyta</taxon>
        <taxon>Magnoliopsida</taxon>
        <taxon>Liliopsida</taxon>
        <taxon>Asparagales</taxon>
        <taxon>Orchidaceae</taxon>
        <taxon>Apostasioideae</taxon>
        <taxon>Apostasia</taxon>
    </lineage>
</organism>
<evidence type="ECO:0000313" key="19">
    <source>
        <dbReference type="EMBL" id="PKA56133.1"/>
    </source>
</evidence>
<dbReference type="PANTHER" id="PTHR14155">
    <property type="entry name" value="RING FINGER DOMAIN-CONTAINING"/>
    <property type="match status" value="1"/>
</dbReference>
<accession>A0A2I0AKP0</accession>
<evidence type="ECO:0000256" key="5">
    <source>
        <dbReference type="ARBA" id="ARBA00022679"/>
    </source>
</evidence>
<feature type="compositionally biased region" description="Basic residues" evidence="15">
    <location>
        <begin position="248"/>
        <end position="264"/>
    </location>
</feature>
<dbReference type="EC" id="2.3.2.27" evidence="4"/>
<dbReference type="OrthoDB" id="8062037at2759"/>
<dbReference type="GO" id="GO:0016020">
    <property type="term" value="C:membrane"/>
    <property type="evidence" value="ECO:0007669"/>
    <property type="project" value="UniProtKB-SubCell"/>
</dbReference>
<evidence type="ECO:0000256" key="6">
    <source>
        <dbReference type="ARBA" id="ARBA00022692"/>
    </source>
</evidence>
<comment type="subcellular location">
    <subcellularLocation>
        <location evidence="2">Membrane</location>
        <topology evidence="2">Single-pass membrane protein</topology>
    </subcellularLocation>
</comment>
<keyword evidence="5 19" id="KW-0808">Transferase</keyword>
<feature type="chain" id="PRO_5014147155" description="RING-type E3 ubiquitin transferase" evidence="17">
    <location>
        <begin position="46"/>
        <end position="415"/>
    </location>
</feature>
<dbReference type="Proteomes" id="UP000236161">
    <property type="component" value="Unassembled WGS sequence"/>
</dbReference>
<keyword evidence="6 16" id="KW-0812">Transmembrane</keyword>
<gene>
    <name evidence="19" type="primary">ATL6</name>
    <name evidence="19" type="ORF">AXF42_Ash015618</name>
</gene>
<evidence type="ECO:0000259" key="18">
    <source>
        <dbReference type="PROSITE" id="PS50089"/>
    </source>
</evidence>
<evidence type="ECO:0000256" key="1">
    <source>
        <dbReference type="ARBA" id="ARBA00000900"/>
    </source>
</evidence>
<dbReference type="CDD" id="cd16461">
    <property type="entry name" value="RING-H2_EL5-like"/>
    <property type="match status" value="1"/>
</dbReference>
<evidence type="ECO:0000256" key="12">
    <source>
        <dbReference type="ARBA" id="ARBA00023136"/>
    </source>
</evidence>
<evidence type="ECO:0000313" key="20">
    <source>
        <dbReference type="Proteomes" id="UP000236161"/>
    </source>
</evidence>
<keyword evidence="20" id="KW-1185">Reference proteome</keyword>
<keyword evidence="10" id="KW-0862">Zinc</keyword>
<name>A0A2I0AKP0_9ASPA</name>
<evidence type="ECO:0000256" key="11">
    <source>
        <dbReference type="ARBA" id="ARBA00022989"/>
    </source>
</evidence>
<dbReference type="STRING" id="1088818.A0A2I0AKP0"/>
<protein>
    <recommendedName>
        <fullName evidence="4">RING-type E3 ubiquitin transferase</fullName>
        <ecNumber evidence="4">2.3.2.27</ecNumber>
    </recommendedName>
</protein>
<keyword evidence="17" id="KW-0732">Signal</keyword>
<sequence length="415" mass="44896">MLRFSSMATKQRRRPIAGRQAESNTSAAVLCLLLVLLYTGLCAEAQPSSNSSSNGNNNNNNNNSYFKSATFNPSMAIVIVVLISAFFFLGFFSIYIRQCGGDRTDMANATAIAGRSRRQRGLDPEILETFPKLVYSEVKELKIGKGALECAICLNEFEDDDVLRLLPKCSHVFHQDCIDAWLATHITCPVCRANLADGADAPVGDSAGNEGASDEPRAPDLTPATEDVVISVEEDERKDEIADLARIASRRRGNGSRRPRRLTRSHSTGHSMGQQGRDLERYTLRLPESVRKEIIAAGMLQRARSVAARGGGEGSSRRVSRWIGEGSSRMSRSVRLGRSDRWPSFFVRSLSSKIPAWGGWRKGDDGSVKGDGSVRGKFGAVMSPFECLGAGGGAAAKSTANGDVDDSSTAVLNRV</sequence>
<comment type="catalytic activity">
    <reaction evidence="1">
        <text>S-ubiquitinyl-[E2 ubiquitin-conjugating enzyme]-L-cysteine + [acceptor protein]-L-lysine = [E2 ubiquitin-conjugating enzyme]-L-cysteine + N(6)-ubiquitinyl-[acceptor protein]-L-lysine.</text>
        <dbReference type="EC" id="2.3.2.27"/>
    </reaction>
</comment>
<dbReference type="PANTHER" id="PTHR14155:SF263">
    <property type="entry name" value="E3 UBIQUITIN-PROTEIN LIGASE ATL6"/>
    <property type="match status" value="1"/>
</dbReference>
<dbReference type="SMART" id="SM00184">
    <property type="entry name" value="RING"/>
    <property type="match status" value="1"/>
</dbReference>
<evidence type="ECO:0000256" key="4">
    <source>
        <dbReference type="ARBA" id="ARBA00012483"/>
    </source>
</evidence>
<keyword evidence="8 14" id="KW-0863">Zinc-finger</keyword>
<comment type="similarity">
    <text evidence="13">Belongs to the RING-type zinc finger family. ATL subfamily.</text>
</comment>
<evidence type="ECO:0000256" key="13">
    <source>
        <dbReference type="ARBA" id="ARBA00024209"/>
    </source>
</evidence>
<dbReference type="GO" id="GO:0061630">
    <property type="term" value="F:ubiquitin protein ligase activity"/>
    <property type="evidence" value="ECO:0007669"/>
    <property type="project" value="UniProtKB-EC"/>
</dbReference>
<keyword evidence="7" id="KW-0479">Metal-binding</keyword>
<keyword evidence="11 16" id="KW-1133">Transmembrane helix</keyword>
<proteinExistence type="inferred from homology"/>
<keyword evidence="19" id="KW-0012">Acyltransferase</keyword>
<comment type="pathway">
    <text evidence="3">Protein modification; protein ubiquitination.</text>
</comment>
<evidence type="ECO:0000256" key="17">
    <source>
        <dbReference type="SAM" id="SignalP"/>
    </source>
</evidence>
<keyword evidence="9" id="KW-0833">Ubl conjugation pathway</keyword>
<evidence type="ECO:0000256" key="8">
    <source>
        <dbReference type="ARBA" id="ARBA00022771"/>
    </source>
</evidence>
<dbReference type="InterPro" id="IPR053238">
    <property type="entry name" value="RING-H2_zinc_finger"/>
</dbReference>